<accession>A0AAC9B599</accession>
<evidence type="ECO:0000256" key="5">
    <source>
        <dbReference type="ARBA" id="ARBA00022691"/>
    </source>
</evidence>
<dbReference type="RefSeq" id="WP_059296288.1">
    <property type="nucleotide sequence ID" value="NZ_CP014774.1"/>
</dbReference>
<keyword evidence="4" id="KW-0808">Transferase</keyword>
<evidence type="ECO:0000256" key="4">
    <source>
        <dbReference type="ARBA" id="ARBA00022679"/>
    </source>
</evidence>
<comment type="similarity">
    <text evidence="1">Belongs to the N(4)/N(6)-methyltransferase family.</text>
</comment>
<name>A0AAC9B599_AERVE</name>
<reference evidence="8 9" key="1">
    <citation type="journal article" date="2016" name="J. Clin. Microbiol.">
        <title>Detection and Whole-Genome Sequencing of Carbapenemase-Producing Aeromonas hydrophila Isolates from Routine Perirectal Surveillance Culture.</title>
        <authorList>
            <person name="Hughes H.Y."/>
            <person name="Conlan S.P."/>
            <person name="Lau A.F."/>
            <person name="Dekker J.P."/>
            <person name="Michelin A.V."/>
            <person name="Youn J.H."/>
            <person name="Henderson D.K."/>
            <person name="Frank K.M."/>
            <person name="Segre J.A."/>
            <person name="Palmore T.N."/>
        </authorList>
    </citation>
    <scope>NUCLEOTIDE SEQUENCE [LARGE SCALE GENOMIC DNA]</scope>
    <source>
        <strain evidence="8 9">AVNIH1</strain>
    </source>
</reference>
<evidence type="ECO:0000256" key="2">
    <source>
        <dbReference type="ARBA" id="ARBA00011900"/>
    </source>
</evidence>
<evidence type="ECO:0000259" key="7">
    <source>
        <dbReference type="Pfam" id="PF01555"/>
    </source>
</evidence>
<dbReference type="REBASE" id="145161">
    <property type="entry name" value="M.AveNIH1III"/>
</dbReference>
<dbReference type="EC" id="2.1.1.72" evidence="2"/>
<evidence type="ECO:0000313" key="8">
    <source>
        <dbReference type="EMBL" id="ANB51873.1"/>
    </source>
</evidence>
<feature type="domain" description="DNA methylase N-4/N-6" evidence="7">
    <location>
        <begin position="116"/>
        <end position="466"/>
    </location>
</feature>
<keyword evidence="3" id="KW-0489">Methyltransferase</keyword>
<dbReference type="InterPro" id="IPR002295">
    <property type="entry name" value="N4/N6-MTase_EcoPI_Mod-like"/>
</dbReference>
<dbReference type="GO" id="GO:0003677">
    <property type="term" value="F:DNA binding"/>
    <property type="evidence" value="ECO:0007669"/>
    <property type="project" value="InterPro"/>
</dbReference>
<dbReference type="Pfam" id="PF01555">
    <property type="entry name" value="N6_N4_Mtase"/>
    <property type="match status" value="1"/>
</dbReference>
<comment type="catalytic activity">
    <reaction evidence="6">
        <text>a 2'-deoxyadenosine in DNA + S-adenosyl-L-methionine = an N(6)-methyl-2'-deoxyadenosine in DNA + S-adenosyl-L-homocysteine + H(+)</text>
        <dbReference type="Rhea" id="RHEA:15197"/>
        <dbReference type="Rhea" id="RHEA-COMP:12418"/>
        <dbReference type="Rhea" id="RHEA-COMP:12419"/>
        <dbReference type="ChEBI" id="CHEBI:15378"/>
        <dbReference type="ChEBI" id="CHEBI:57856"/>
        <dbReference type="ChEBI" id="CHEBI:59789"/>
        <dbReference type="ChEBI" id="CHEBI:90615"/>
        <dbReference type="ChEBI" id="CHEBI:90616"/>
        <dbReference type="EC" id="2.1.1.72"/>
    </reaction>
</comment>
<dbReference type="SUPFAM" id="SSF53335">
    <property type="entry name" value="S-adenosyl-L-methionine-dependent methyltransferases"/>
    <property type="match status" value="1"/>
</dbReference>
<dbReference type="Gene3D" id="3.40.50.150">
    <property type="entry name" value="Vaccinia Virus protein VP39"/>
    <property type="match status" value="1"/>
</dbReference>
<dbReference type="InterPro" id="IPR002052">
    <property type="entry name" value="DNA_methylase_N6_adenine_CS"/>
</dbReference>
<evidence type="ECO:0000256" key="6">
    <source>
        <dbReference type="ARBA" id="ARBA00047942"/>
    </source>
</evidence>
<dbReference type="PIRSF" id="PIRSF015855">
    <property type="entry name" value="TypeIII_Mtase_mKpnI"/>
    <property type="match status" value="1"/>
</dbReference>
<evidence type="ECO:0000256" key="1">
    <source>
        <dbReference type="ARBA" id="ARBA00006594"/>
    </source>
</evidence>
<dbReference type="InterPro" id="IPR029063">
    <property type="entry name" value="SAM-dependent_MTases_sf"/>
</dbReference>
<gene>
    <name evidence="8" type="ORF">WM43_03975</name>
</gene>
<dbReference type="EMBL" id="CP014774">
    <property type="protein sequence ID" value="ANB51873.1"/>
    <property type="molecule type" value="Genomic_DNA"/>
</dbReference>
<evidence type="ECO:0000256" key="3">
    <source>
        <dbReference type="ARBA" id="ARBA00022603"/>
    </source>
</evidence>
<organism evidence="8 9">
    <name type="scientific">Aeromonas veronii</name>
    <dbReference type="NCBI Taxonomy" id="654"/>
    <lineage>
        <taxon>Bacteria</taxon>
        <taxon>Pseudomonadati</taxon>
        <taxon>Pseudomonadota</taxon>
        <taxon>Gammaproteobacteria</taxon>
        <taxon>Aeromonadales</taxon>
        <taxon>Aeromonadaceae</taxon>
        <taxon>Aeromonas</taxon>
    </lineage>
</organism>
<dbReference type="InterPro" id="IPR002941">
    <property type="entry name" value="DNA_methylase_N4/N6"/>
</dbReference>
<evidence type="ECO:0000313" key="9">
    <source>
        <dbReference type="Proteomes" id="UP000076809"/>
    </source>
</evidence>
<dbReference type="PROSITE" id="PS00092">
    <property type="entry name" value="N6_MTASE"/>
    <property type="match status" value="1"/>
</dbReference>
<dbReference type="GO" id="GO:0008170">
    <property type="term" value="F:N-methyltransferase activity"/>
    <property type="evidence" value="ECO:0007669"/>
    <property type="project" value="InterPro"/>
</dbReference>
<dbReference type="AlphaFoldDB" id="A0AAC9B599"/>
<keyword evidence="5" id="KW-0949">S-adenosyl-L-methionine</keyword>
<dbReference type="GO" id="GO:0032259">
    <property type="term" value="P:methylation"/>
    <property type="evidence" value="ECO:0007669"/>
    <property type="project" value="UniProtKB-KW"/>
</dbReference>
<sequence length="656" mass="74499">MEKITSDSPESKSLDITAQNIEQLKALFPDVFSENKIDFEALKAVLGESIDDSQERYNFTWNGKSKARQIAQTPSTGTLRPCKEESVNWDTTENLFIEGDNLEVLKLLQKSYHKKVKMIYIDPPYNTGKDFVYKDNYHNNLHNYLELTGQIDSDNNKLSTNSDTSGRYHSDWLSMIYPRLKLARNLLVDDGVIFISIDEVELNNLAKLCDEIFGEDNFVECICWNKRIPKNDGEIGNIHEYILIYRKSRFSEIKFTQKKDGIDDIVDLLNKAKQALKPIDIVQKELRELYKNNSYDRGITLYNSVSSDYRVWGKINVSWPNANTIGPDYDVLHPTLGIPVARPDRGWRWKKETFDSLVDYQNIIELPDGSYMCGQIWFDSKPTTQPSLVKYLDEVDSILLKSVLSFKSDGGMEVERIFGEKNVFSYPKPTNLIKLLINSIPMKSGDIVLDFFAGSGTTAHSVVSINQELSKDLRFICVQLPEVLDDGHIGKMKFGCDNLADLSFLRIKKVINEPKFSSVGVKKFKLSETNIRPWESDFDNLEHSLLSANESIKTDRTTEDVLYEILLKYGIELTVPVEQQTVYGKQVYVVGAGALLVCLDDDITSEVVEGIAELKHELDPETTQVVFKDAGFADSVVKTNAIQILKQAGIDDVKSI</sequence>
<protein>
    <recommendedName>
        <fullName evidence="2">site-specific DNA-methyltransferase (adenine-specific)</fullName>
        <ecNumber evidence="2">2.1.1.72</ecNumber>
    </recommendedName>
</protein>
<dbReference type="Proteomes" id="UP000076809">
    <property type="component" value="Chromosome"/>
</dbReference>
<dbReference type="PRINTS" id="PR00506">
    <property type="entry name" value="D21N6MTFRASE"/>
</dbReference>
<dbReference type="GO" id="GO:0009007">
    <property type="term" value="F:site-specific DNA-methyltransferase (adenine-specific) activity"/>
    <property type="evidence" value="ECO:0007669"/>
    <property type="project" value="UniProtKB-EC"/>
</dbReference>
<proteinExistence type="inferred from homology"/>